<keyword evidence="2" id="KW-1185">Reference proteome</keyword>
<dbReference type="EMBL" id="WJBB01000002">
    <property type="protein sequence ID" value="MBC3795901.1"/>
    <property type="molecule type" value="Genomic_DNA"/>
</dbReference>
<dbReference type="PANTHER" id="PTHR40056">
    <property type="entry name" value="HYPOTHETICAL CYTOSOLIC PROTEIN"/>
    <property type="match status" value="1"/>
</dbReference>
<accession>A0ABR6WHG8</accession>
<evidence type="ECO:0000313" key="1">
    <source>
        <dbReference type="EMBL" id="MBC3795901.1"/>
    </source>
</evidence>
<dbReference type="Pfam" id="PF08876">
    <property type="entry name" value="DUF1836"/>
    <property type="match status" value="1"/>
</dbReference>
<dbReference type="InterPro" id="IPR014975">
    <property type="entry name" value="DUF1836"/>
</dbReference>
<evidence type="ECO:0000313" key="2">
    <source>
        <dbReference type="Proteomes" id="UP000653358"/>
    </source>
</evidence>
<name>A0ABR6WHG8_9FIRM</name>
<reference evidence="1 2" key="1">
    <citation type="journal article" date="2020" name="mSystems">
        <title>Defining Genomic and Predicted Metabolic Features of the Acetobacterium Genus.</title>
        <authorList>
            <person name="Ross D.E."/>
            <person name="Marshall C.W."/>
            <person name="Gulliver D."/>
            <person name="May H.D."/>
            <person name="Norman R.S."/>
        </authorList>
    </citation>
    <scope>NUCLEOTIDE SEQUENCE [LARGE SCALE GENOMIC DNA]</scope>
    <source>
        <strain evidence="1 2">DSM 9173</strain>
    </source>
</reference>
<dbReference type="PANTHER" id="PTHR40056:SF1">
    <property type="entry name" value="DUF1836 DOMAIN-CONTAINING PROTEIN"/>
    <property type="match status" value="1"/>
</dbReference>
<protein>
    <submittedName>
        <fullName evidence="1">DUF1836 domain-containing protein</fullName>
    </submittedName>
</protein>
<proteinExistence type="predicted"/>
<organism evidence="1 2">
    <name type="scientific">Acetobacterium tundrae</name>
    <dbReference type="NCBI Taxonomy" id="132932"/>
    <lineage>
        <taxon>Bacteria</taxon>
        <taxon>Bacillati</taxon>
        <taxon>Bacillota</taxon>
        <taxon>Clostridia</taxon>
        <taxon>Eubacteriales</taxon>
        <taxon>Eubacteriaceae</taxon>
        <taxon>Acetobacterium</taxon>
    </lineage>
</organism>
<comment type="caution">
    <text evidence="1">The sequence shown here is derived from an EMBL/GenBank/DDBJ whole genome shotgun (WGS) entry which is preliminary data.</text>
</comment>
<dbReference type="RefSeq" id="WP_148602571.1">
    <property type="nucleotide sequence ID" value="NZ_RXYB01000003.1"/>
</dbReference>
<dbReference type="Proteomes" id="UP000653358">
    <property type="component" value="Unassembled WGS sequence"/>
</dbReference>
<sequence>MNEQWLKAAIAELELTKHMELSSIPNISLYMDQLTTLFDQNLSHKKRHLEDKLLTKTMINNYTKNKLLKPAEKKKYTRDHIILMVLLYELKQISSMDDIEALFSMIPVQEDPQYLDALYQTYLDCDDQLLADFPAEVQSIFSAVKEKTTPSISGEWLNEEDIEKTNTLLTALLLFQTGVHYKRLGEKIIDELLK</sequence>
<gene>
    <name evidence="1" type="ORF">GH807_02375</name>
</gene>